<sequence>MEDKELLKQYMLFAGVNASQLAEEIEVSKQYILNLRNGQFKVSAIFAKKLEKVNKEAYDLIFGTSRDYDSIMDKIQQSELCQKLYAILEPISRGIETAPVIGNLVRFIDGLGTDKELTEKNESLVKENIALKTELENSENENTKLKAKLFDMSENLATYMMDNTELKKKVYELQKEINSIEESR</sequence>
<dbReference type="Proteomes" id="UP001055114">
    <property type="component" value="Unassembled WGS sequence"/>
</dbReference>
<gene>
    <name evidence="3" type="ORF">CE91St3_32300</name>
</gene>
<dbReference type="GO" id="GO:0003677">
    <property type="term" value="F:DNA binding"/>
    <property type="evidence" value="ECO:0007669"/>
    <property type="project" value="InterPro"/>
</dbReference>
<dbReference type="RefSeq" id="WP_075965593.1">
    <property type="nucleotide sequence ID" value="NZ_BQNZ01000003.1"/>
</dbReference>
<organism evidence="3 4">
    <name type="scientific">Parabacteroides merdae</name>
    <dbReference type="NCBI Taxonomy" id="46503"/>
    <lineage>
        <taxon>Bacteria</taxon>
        <taxon>Pseudomonadati</taxon>
        <taxon>Bacteroidota</taxon>
        <taxon>Bacteroidia</taxon>
        <taxon>Bacteroidales</taxon>
        <taxon>Tannerellaceae</taxon>
        <taxon>Parabacteroides</taxon>
    </lineage>
</organism>
<dbReference type="SMART" id="SM00530">
    <property type="entry name" value="HTH_XRE"/>
    <property type="match status" value="1"/>
</dbReference>
<feature type="coiled-coil region" evidence="1">
    <location>
        <begin position="121"/>
        <end position="183"/>
    </location>
</feature>
<evidence type="ECO:0000259" key="2">
    <source>
        <dbReference type="PROSITE" id="PS50943"/>
    </source>
</evidence>
<dbReference type="EMBL" id="BQNZ01000003">
    <property type="protein sequence ID" value="GKH73367.1"/>
    <property type="molecule type" value="Genomic_DNA"/>
</dbReference>
<evidence type="ECO:0000313" key="4">
    <source>
        <dbReference type="Proteomes" id="UP001055114"/>
    </source>
</evidence>
<dbReference type="SUPFAM" id="SSF47413">
    <property type="entry name" value="lambda repressor-like DNA-binding domains"/>
    <property type="match status" value="1"/>
</dbReference>
<evidence type="ECO:0000313" key="3">
    <source>
        <dbReference type="EMBL" id="GKH73367.1"/>
    </source>
</evidence>
<reference evidence="3" key="1">
    <citation type="submission" date="2022-01" db="EMBL/GenBank/DDBJ databases">
        <title>Novel bile acid biosynthetic pathways are enriched in the microbiome of centenarians.</title>
        <authorList>
            <person name="Sato Y."/>
            <person name="Atarashi K."/>
            <person name="Plichta R.D."/>
            <person name="Arai Y."/>
            <person name="Sasajima S."/>
            <person name="Kearney M.S."/>
            <person name="Suda W."/>
            <person name="Takeshita K."/>
            <person name="Sasaki T."/>
            <person name="Okamoto S."/>
            <person name="Skelly N.A."/>
            <person name="Okamura Y."/>
            <person name="Vlamakis H."/>
            <person name="Li Y."/>
            <person name="Tanoue T."/>
            <person name="Takei H."/>
            <person name="Nittono H."/>
            <person name="Narushima S."/>
            <person name="Irie J."/>
            <person name="Itoh H."/>
            <person name="Moriya K."/>
            <person name="Sugiura Y."/>
            <person name="Suematsu M."/>
            <person name="Moritoki N."/>
            <person name="Shibata S."/>
            <person name="Littman R.D."/>
            <person name="Fischbach A.M."/>
            <person name="Uwamino Y."/>
            <person name="Inoue T."/>
            <person name="Honda A."/>
            <person name="Hattori M."/>
            <person name="Murai T."/>
            <person name="Xavier J.R."/>
            <person name="Hirose N."/>
            <person name="Honda K."/>
        </authorList>
    </citation>
    <scope>NUCLEOTIDE SEQUENCE</scope>
    <source>
        <strain evidence="3">CE91-St3</strain>
    </source>
</reference>
<dbReference type="PROSITE" id="PS50943">
    <property type="entry name" value="HTH_CROC1"/>
    <property type="match status" value="1"/>
</dbReference>
<evidence type="ECO:0000256" key="1">
    <source>
        <dbReference type="SAM" id="Coils"/>
    </source>
</evidence>
<name>A0AA37K8V2_9BACT</name>
<dbReference type="Gene3D" id="1.10.260.40">
    <property type="entry name" value="lambda repressor-like DNA-binding domains"/>
    <property type="match status" value="1"/>
</dbReference>
<keyword evidence="1" id="KW-0175">Coiled coil</keyword>
<proteinExistence type="predicted"/>
<protein>
    <recommendedName>
        <fullName evidence="2">HTH cro/C1-type domain-containing protein</fullName>
    </recommendedName>
</protein>
<dbReference type="CDD" id="cd00093">
    <property type="entry name" value="HTH_XRE"/>
    <property type="match status" value="1"/>
</dbReference>
<accession>A0AA37K8V2</accession>
<dbReference type="InterPro" id="IPR001387">
    <property type="entry name" value="Cro/C1-type_HTH"/>
</dbReference>
<feature type="domain" description="HTH cro/C1-type" evidence="2">
    <location>
        <begin position="7"/>
        <end position="61"/>
    </location>
</feature>
<comment type="caution">
    <text evidence="3">The sequence shown here is derived from an EMBL/GenBank/DDBJ whole genome shotgun (WGS) entry which is preliminary data.</text>
</comment>
<dbReference type="InterPro" id="IPR010982">
    <property type="entry name" value="Lambda_DNA-bd_dom_sf"/>
</dbReference>
<dbReference type="AlphaFoldDB" id="A0AA37K8V2"/>